<name>A0ABU2NA98_9PSEU</name>
<gene>
    <name evidence="1" type="ORF">RM445_13150</name>
</gene>
<sequence length="63" mass="7409">MTGDPHLDLRSGVFRNRLGLTDRAELATAEKRFTTARIGQLKRRRLPGTYDLEHLRVFHWTIF</sequence>
<dbReference type="InterPro" id="IPR036597">
    <property type="entry name" value="Fido-like_dom_sf"/>
</dbReference>
<organism evidence="1 2">
    <name type="scientific">Pseudonocardia charpentierae</name>
    <dbReference type="NCBI Taxonomy" id="3075545"/>
    <lineage>
        <taxon>Bacteria</taxon>
        <taxon>Bacillati</taxon>
        <taxon>Actinomycetota</taxon>
        <taxon>Actinomycetes</taxon>
        <taxon>Pseudonocardiales</taxon>
        <taxon>Pseudonocardiaceae</taxon>
        <taxon>Pseudonocardia</taxon>
    </lineage>
</organism>
<evidence type="ECO:0000313" key="2">
    <source>
        <dbReference type="Proteomes" id="UP001183202"/>
    </source>
</evidence>
<dbReference type="Proteomes" id="UP001183202">
    <property type="component" value="Unassembled WGS sequence"/>
</dbReference>
<protein>
    <submittedName>
        <fullName evidence="1">Uncharacterized protein</fullName>
    </submittedName>
</protein>
<reference evidence="2" key="1">
    <citation type="submission" date="2023-07" db="EMBL/GenBank/DDBJ databases">
        <title>30 novel species of actinomycetes from the DSMZ collection.</title>
        <authorList>
            <person name="Nouioui I."/>
        </authorList>
    </citation>
    <scope>NUCLEOTIDE SEQUENCE [LARGE SCALE GENOMIC DNA]</scope>
    <source>
        <strain evidence="2">DSM 45834</strain>
    </source>
</reference>
<dbReference type="Gene3D" id="1.10.3290.10">
    <property type="entry name" value="Fido-like domain"/>
    <property type="match status" value="1"/>
</dbReference>
<dbReference type="EMBL" id="JAVREJ010000008">
    <property type="protein sequence ID" value="MDT0350472.1"/>
    <property type="molecule type" value="Genomic_DNA"/>
</dbReference>
<dbReference type="RefSeq" id="WP_311556507.1">
    <property type="nucleotide sequence ID" value="NZ_JAVREJ010000008.1"/>
</dbReference>
<accession>A0ABU2NA98</accession>
<evidence type="ECO:0000313" key="1">
    <source>
        <dbReference type="EMBL" id="MDT0350472.1"/>
    </source>
</evidence>
<proteinExistence type="predicted"/>
<keyword evidence="2" id="KW-1185">Reference proteome</keyword>
<comment type="caution">
    <text evidence="1">The sequence shown here is derived from an EMBL/GenBank/DDBJ whole genome shotgun (WGS) entry which is preliminary data.</text>
</comment>